<keyword evidence="2" id="KW-0963">Cytoplasm</keyword>
<evidence type="ECO:0000256" key="2">
    <source>
        <dbReference type="ARBA" id="ARBA00022490"/>
    </source>
</evidence>
<dbReference type="Pfam" id="PF04050">
    <property type="entry name" value="Upf2"/>
    <property type="match status" value="1"/>
</dbReference>
<keyword evidence="6" id="KW-1185">Reference proteome</keyword>
<feature type="compositionally biased region" description="Acidic residues" evidence="3">
    <location>
        <begin position="1027"/>
        <end position="1036"/>
    </location>
</feature>
<dbReference type="Pfam" id="PF02854">
    <property type="entry name" value="MIF4G"/>
    <property type="match status" value="3"/>
</dbReference>
<feature type="compositionally biased region" description="Acidic residues" evidence="3">
    <location>
        <begin position="413"/>
        <end position="422"/>
    </location>
</feature>
<feature type="domain" description="MIF4G" evidence="4">
    <location>
        <begin position="715"/>
        <end position="961"/>
    </location>
</feature>
<feature type="domain" description="MIF4G" evidence="4">
    <location>
        <begin position="511"/>
        <end position="700"/>
    </location>
</feature>
<accession>A0A182JZ83</accession>
<dbReference type="GO" id="GO:0000184">
    <property type="term" value="P:nuclear-transcribed mRNA catabolic process, nonsense-mediated decay"/>
    <property type="evidence" value="ECO:0007669"/>
    <property type="project" value="InterPro"/>
</dbReference>
<feature type="compositionally biased region" description="Low complexity" evidence="3">
    <location>
        <begin position="392"/>
        <end position="412"/>
    </location>
</feature>
<sequence length="1274" mass="144843">MANGEEDGGEALLPVGEERSLTQDEDAERAELESFVTNLQERYQQKAQERQQNQAPDRPAEEDFFRYDSSLKKNTAFVKRLKQFTAQQLPSLMQDVSGLNLTKYISEVSAALVEAKLKMSDIGAVLTLCNHLHRHYAEFAPTLFENWQKLLLIKPGEKVANPSKMRVDLRFYAELISLGIFQNKMGLPLLGACLTGLIAQDKEEHVNLSIVLSFCKHCGDEYAGLVPTRMTVLAKKYDVTMPVSPLLSPDRQGNLRNLLRDYYQSLAEHLRTEHKQLQMAEKSRRKMLQSKGEVTAEKREQLAQLQASYEKLHASTGTLADLLGEAMPELEEPSEPGISGTEGSVLDGRPGEELQFGSLDPWRDEETKSFYVDLPDLRQFLPNYCDKKQPGQQQTVNQSMQQQQLQQQADQQQPDDEEDSEGAGDLVPDMSAAGPPITEETLDMEMPELDGDLADLESTGSLLEDDDTASTVDPDGGDSELGKDGTNGGSGAAASGANGTPSNQGNRRYFEQFVQNLQNCVNRELIDNAAIDFLLNLNTKSKRKRLVKVLFGVQRTRLDLLPMYARFVAIIDLVSPDVAHELCQMLKIDFKYHLKKKDQINIETKIKVVRYIGELVKFGIYKKLEALYCLRCLLHSFQHHNVEMTCAFLEVCGVYLYNCPDSRMRTNAFLEQMMRLKMNTTMLDRYVQQVENVYYLVKRPEGLKVTRKERPLIHTYIRQLIFKELDKANVDKMIKLLRRLNWEEEGTFTYAVRCLSRAYNIRYHLIRSLADLLAGLNSYQERAVVRVIDTVLEDIRTGLEIHDNKLAQRRVAMVKYLGELYNYQLVDSDNILNTLYSIISFGVTLTHDGPPSLVDPPESLFRLKLACVLLDTCGQYFTTGENRRRLDYFLVFFQQYYWYKKSHPYFAGSGSVGAGATGPTSTTTSEVVTAPTGTAGPNVKDLFPILMDHMYRECLKSLRPKLKLYGGFEQAKEAVQELRQKIFPSDELERVNQESVAGEQQQSSQRTTVSDAPDSSDREDSLQSDDCTSDAGDDISEGYGPKRPNGKRGTVDDDDDADTPSPPIDGVDRELEGYDEDDEDEDNDEDQEYYDDERDGVALLQEEGEGVEQPPLQKLPEDLEFEREFERMSTEYSQQRAKDAAKVNPKHVPIPITFRNETKKTYDQLQEPTNVNTDTVPFALMIRGKGKQQTYKKFEAPEDSPLAQYIREQERKLQEEKDSVKRLTLNISERLEEEDYQESLNQPTRITDPLRMRPLKPAKFKHPKGVPDIDAIFH</sequence>
<dbReference type="PANTHER" id="PTHR12839">
    <property type="entry name" value="NONSENSE-MEDIATED MRNA DECAY PROTEIN 2 UP-FRAMESHIFT SUPPRESSOR 2"/>
    <property type="match status" value="1"/>
</dbReference>
<feature type="region of interest" description="Disordered" evidence="3">
    <location>
        <begin position="383"/>
        <end position="437"/>
    </location>
</feature>
<evidence type="ECO:0000259" key="4">
    <source>
        <dbReference type="SMART" id="SM00543"/>
    </source>
</evidence>
<dbReference type="SMART" id="SM00543">
    <property type="entry name" value="MIF4G"/>
    <property type="match status" value="3"/>
</dbReference>
<dbReference type="InterPro" id="IPR003890">
    <property type="entry name" value="MIF4G-like_typ-3"/>
</dbReference>
<name>A0A182JZ83_9DIPT</name>
<dbReference type="GO" id="GO:0003723">
    <property type="term" value="F:RNA binding"/>
    <property type="evidence" value="ECO:0007669"/>
    <property type="project" value="InterPro"/>
</dbReference>
<dbReference type="EnsemblMetazoa" id="ACHR003815-RA">
    <property type="protein sequence ID" value="ACHR003815-PA"/>
    <property type="gene ID" value="ACHR003815"/>
</dbReference>
<feature type="region of interest" description="Disordered" evidence="3">
    <location>
        <begin position="329"/>
        <end position="361"/>
    </location>
</feature>
<protein>
    <recommendedName>
        <fullName evidence="4">MIF4G domain-containing protein</fullName>
    </recommendedName>
</protein>
<dbReference type="STRING" id="43041.A0A182JZ83"/>
<dbReference type="InterPro" id="IPR039762">
    <property type="entry name" value="Nmd2/UPF2"/>
</dbReference>
<evidence type="ECO:0000256" key="3">
    <source>
        <dbReference type="SAM" id="MobiDB-lite"/>
    </source>
</evidence>
<dbReference type="Proteomes" id="UP000075881">
    <property type="component" value="Unassembled WGS sequence"/>
</dbReference>
<dbReference type="InterPro" id="IPR016024">
    <property type="entry name" value="ARM-type_fold"/>
</dbReference>
<feature type="compositionally biased region" description="Acidic residues" evidence="3">
    <location>
        <begin position="1073"/>
        <end position="1094"/>
    </location>
</feature>
<feature type="domain" description="MIF4G" evidence="4">
    <location>
        <begin position="71"/>
        <end position="298"/>
    </location>
</feature>
<dbReference type="AlphaFoldDB" id="A0A182JZ83"/>
<dbReference type="Gene3D" id="4.10.80.160">
    <property type="match status" value="1"/>
</dbReference>
<evidence type="ECO:0000313" key="6">
    <source>
        <dbReference type="Proteomes" id="UP000075881"/>
    </source>
</evidence>
<feature type="region of interest" description="Disordered" evidence="3">
    <location>
        <begin position="989"/>
        <end position="1155"/>
    </location>
</feature>
<reference evidence="5" key="2">
    <citation type="submission" date="2020-05" db="UniProtKB">
        <authorList>
            <consortium name="EnsemblMetazoa"/>
        </authorList>
    </citation>
    <scope>IDENTIFICATION</scope>
    <source>
        <strain evidence="5">ACHKN1017</strain>
    </source>
</reference>
<proteinExistence type="predicted"/>
<feature type="region of interest" description="Disordered" evidence="3">
    <location>
        <begin position="462"/>
        <end position="506"/>
    </location>
</feature>
<feature type="compositionally biased region" description="Basic and acidic residues" evidence="3">
    <location>
        <begin position="1265"/>
        <end position="1274"/>
    </location>
</feature>
<evidence type="ECO:0000313" key="5">
    <source>
        <dbReference type="EnsemblMetazoa" id="ACHR003815-PA"/>
    </source>
</evidence>
<dbReference type="Gene3D" id="1.25.40.180">
    <property type="match status" value="3"/>
</dbReference>
<feature type="compositionally biased region" description="Basic residues" evidence="3">
    <location>
        <begin position="1253"/>
        <end position="1264"/>
    </location>
</feature>
<feature type="region of interest" description="Disordered" evidence="3">
    <location>
        <begin position="1"/>
        <end position="28"/>
    </location>
</feature>
<dbReference type="FunFam" id="1.25.40.180:FF:000167">
    <property type="match status" value="1"/>
</dbReference>
<comment type="subcellular location">
    <subcellularLocation>
        <location evidence="1">Cytoplasm</location>
    </subcellularLocation>
</comment>
<dbReference type="VEuPathDB" id="VectorBase:ACHR003815"/>
<dbReference type="GO" id="GO:0035145">
    <property type="term" value="C:exon-exon junction complex"/>
    <property type="evidence" value="ECO:0007669"/>
    <property type="project" value="TreeGrafter"/>
</dbReference>
<dbReference type="GO" id="GO:0005737">
    <property type="term" value="C:cytoplasm"/>
    <property type="evidence" value="ECO:0007669"/>
    <property type="project" value="UniProtKB-SubCell"/>
</dbReference>
<organism evidence="5 6">
    <name type="scientific">Anopheles christyi</name>
    <dbReference type="NCBI Taxonomy" id="43041"/>
    <lineage>
        <taxon>Eukaryota</taxon>
        <taxon>Metazoa</taxon>
        <taxon>Ecdysozoa</taxon>
        <taxon>Arthropoda</taxon>
        <taxon>Hexapoda</taxon>
        <taxon>Insecta</taxon>
        <taxon>Pterygota</taxon>
        <taxon>Neoptera</taxon>
        <taxon>Endopterygota</taxon>
        <taxon>Diptera</taxon>
        <taxon>Nematocera</taxon>
        <taxon>Culicoidea</taxon>
        <taxon>Culicidae</taxon>
        <taxon>Anophelinae</taxon>
        <taxon>Anopheles</taxon>
    </lineage>
</organism>
<reference evidence="6" key="1">
    <citation type="submission" date="2013-03" db="EMBL/GenBank/DDBJ databases">
        <title>The Genome Sequence of Anopheles christyi ACHKN1017.</title>
        <authorList>
            <consortium name="The Broad Institute Genomics Platform"/>
            <person name="Neafsey D.E."/>
            <person name="Besansky N."/>
            <person name="Walker B."/>
            <person name="Young S.K."/>
            <person name="Zeng Q."/>
            <person name="Gargeya S."/>
            <person name="Fitzgerald M."/>
            <person name="Haas B."/>
            <person name="Abouelleil A."/>
            <person name="Allen A.W."/>
            <person name="Alvarado L."/>
            <person name="Arachchi H.M."/>
            <person name="Berlin A.M."/>
            <person name="Chapman S.B."/>
            <person name="Gainer-Dewar J."/>
            <person name="Goldberg J."/>
            <person name="Griggs A."/>
            <person name="Gujja S."/>
            <person name="Hansen M."/>
            <person name="Howarth C."/>
            <person name="Imamovic A."/>
            <person name="Ireland A."/>
            <person name="Larimer J."/>
            <person name="McCowan C."/>
            <person name="Murphy C."/>
            <person name="Pearson M."/>
            <person name="Poon T.W."/>
            <person name="Priest M."/>
            <person name="Roberts A."/>
            <person name="Saif S."/>
            <person name="Shea T."/>
            <person name="Sisk P."/>
            <person name="Sykes S."/>
            <person name="Wortman J."/>
            <person name="Nusbaum C."/>
            <person name="Birren B."/>
        </authorList>
    </citation>
    <scope>NUCLEOTIDE SEQUENCE [LARGE SCALE GENOMIC DNA]</scope>
    <source>
        <strain evidence="6">ACHKN1017</strain>
    </source>
</reference>
<dbReference type="FunFam" id="1.25.40.180:FF:000014">
    <property type="entry name" value="Putative regulator of nonsense transcripts 2"/>
    <property type="match status" value="1"/>
</dbReference>
<dbReference type="PANTHER" id="PTHR12839:SF7">
    <property type="entry name" value="REGULATOR OF NONSENSE TRANSCRIPTS 2"/>
    <property type="match status" value="1"/>
</dbReference>
<evidence type="ECO:0000256" key="1">
    <source>
        <dbReference type="ARBA" id="ARBA00004496"/>
    </source>
</evidence>
<dbReference type="SUPFAM" id="SSF48371">
    <property type="entry name" value="ARM repeat"/>
    <property type="match status" value="3"/>
</dbReference>
<dbReference type="InterPro" id="IPR007193">
    <property type="entry name" value="Upf2/Nmd2_C"/>
</dbReference>
<feature type="compositionally biased region" description="Polar residues" evidence="3">
    <location>
        <begin position="993"/>
        <end position="1010"/>
    </location>
</feature>
<feature type="region of interest" description="Disordered" evidence="3">
    <location>
        <begin position="1231"/>
        <end position="1274"/>
    </location>
</feature>